<name>A0ABP9A5K1_9FLAO</name>
<dbReference type="EMBL" id="BAABIP010000022">
    <property type="protein sequence ID" value="GAA4774601.1"/>
    <property type="molecule type" value="Genomic_DNA"/>
</dbReference>
<evidence type="ECO:0000313" key="3">
    <source>
        <dbReference type="Proteomes" id="UP001500141"/>
    </source>
</evidence>
<evidence type="ECO:0008006" key="4">
    <source>
        <dbReference type="Google" id="ProtNLM"/>
    </source>
</evidence>
<sequence length="382" mass="43486">MKHKYLLLLFAFSIFSVYYSCSGDDSTAGDDSDYVPVSPVTVDLTKVPYPKLSDYKFFEGEMKAQKPSPDVLPFEPRSTLFTDYAHKKRFVWIPKGVKATYNADGNVLELPVGSALIKNFYYTNVQPNNTNRIIETRVMIRKSTGWIFANYVWNDAQTEAFFDLQGSITSIQWKDDNNVVKSTDYRIPEESQCIVCHKSKTTVGGIEVTKNIPIGIKPQNLNFNYNYGSDAKNQLQKWIDAGYLENNFSLPSDENSVVDYNDQTKPLEKRVRSYFDSNCAHCHNDDRHCDYRPMKFGYNKTALPSGQGLTNLGVCVDTQDMQGFPSALSKIVTPGNTDRSMLYFRVSTNDETYRMPLHGRTMVHEEGVLLIEQWINSLQGCP</sequence>
<keyword evidence="3" id="KW-1185">Reference proteome</keyword>
<gene>
    <name evidence="2" type="ORF">GCM10023230_26640</name>
</gene>
<evidence type="ECO:0000256" key="1">
    <source>
        <dbReference type="SAM" id="SignalP"/>
    </source>
</evidence>
<feature type="chain" id="PRO_5045039985" description="Repeat protein (TIGR03806 family)" evidence="1">
    <location>
        <begin position="23"/>
        <end position="382"/>
    </location>
</feature>
<reference evidence="3" key="1">
    <citation type="journal article" date="2019" name="Int. J. Syst. Evol. Microbiol.">
        <title>The Global Catalogue of Microorganisms (GCM) 10K type strain sequencing project: providing services to taxonomists for standard genome sequencing and annotation.</title>
        <authorList>
            <consortium name="The Broad Institute Genomics Platform"/>
            <consortium name="The Broad Institute Genome Sequencing Center for Infectious Disease"/>
            <person name="Wu L."/>
            <person name="Ma J."/>
        </authorList>
    </citation>
    <scope>NUCLEOTIDE SEQUENCE [LARGE SCALE GENOMIC DNA]</scope>
    <source>
        <strain evidence="3">JCM 18198</strain>
    </source>
</reference>
<keyword evidence="1" id="KW-0732">Signal</keyword>
<organism evidence="2 3">
    <name type="scientific">Flavobacterium hankyongi</name>
    <dbReference type="NCBI Taxonomy" id="1176532"/>
    <lineage>
        <taxon>Bacteria</taxon>
        <taxon>Pseudomonadati</taxon>
        <taxon>Bacteroidota</taxon>
        <taxon>Flavobacteriia</taxon>
        <taxon>Flavobacteriales</taxon>
        <taxon>Flavobacteriaceae</taxon>
        <taxon>Flavobacterium</taxon>
    </lineage>
</organism>
<dbReference type="Proteomes" id="UP001500141">
    <property type="component" value="Unassembled WGS sequence"/>
</dbReference>
<accession>A0ABP9A5K1</accession>
<feature type="signal peptide" evidence="1">
    <location>
        <begin position="1"/>
        <end position="22"/>
    </location>
</feature>
<proteinExistence type="predicted"/>
<protein>
    <recommendedName>
        <fullName evidence="4">Repeat protein (TIGR03806 family)</fullName>
    </recommendedName>
</protein>
<evidence type="ECO:0000313" key="2">
    <source>
        <dbReference type="EMBL" id="GAA4774601.1"/>
    </source>
</evidence>
<comment type="caution">
    <text evidence="2">The sequence shown here is derived from an EMBL/GenBank/DDBJ whole genome shotgun (WGS) entry which is preliminary data.</text>
</comment>
<dbReference type="RefSeq" id="WP_264543368.1">
    <property type="nucleotide sequence ID" value="NZ_BAABIP010000022.1"/>
</dbReference>